<name>A0AAV7N333_PLEWA</name>
<gene>
    <name evidence="1" type="ORF">NDU88_007804</name>
</gene>
<accession>A0AAV7N333</accession>
<proteinExistence type="predicted"/>
<keyword evidence="2" id="KW-1185">Reference proteome</keyword>
<evidence type="ECO:0000313" key="1">
    <source>
        <dbReference type="EMBL" id="KAJ1110453.1"/>
    </source>
</evidence>
<dbReference type="AlphaFoldDB" id="A0AAV7N333"/>
<comment type="caution">
    <text evidence="1">The sequence shown here is derived from an EMBL/GenBank/DDBJ whole genome shotgun (WGS) entry which is preliminary data.</text>
</comment>
<dbReference type="Proteomes" id="UP001066276">
    <property type="component" value="Chromosome 9"/>
</dbReference>
<sequence length="92" mass="9459">MQIGYSVRCVSGASPDGRPGNRGHGCGRYTRSLRPRVAVGGPAPGDGLTGNRGHGCGPYTRSLRPRVAVGGPAPGDGFTPSLEAMLQEIRPC</sequence>
<organism evidence="1 2">
    <name type="scientific">Pleurodeles waltl</name>
    <name type="common">Iberian ribbed newt</name>
    <dbReference type="NCBI Taxonomy" id="8319"/>
    <lineage>
        <taxon>Eukaryota</taxon>
        <taxon>Metazoa</taxon>
        <taxon>Chordata</taxon>
        <taxon>Craniata</taxon>
        <taxon>Vertebrata</taxon>
        <taxon>Euteleostomi</taxon>
        <taxon>Amphibia</taxon>
        <taxon>Batrachia</taxon>
        <taxon>Caudata</taxon>
        <taxon>Salamandroidea</taxon>
        <taxon>Salamandridae</taxon>
        <taxon>Pleurodelinae</taxon>
        <taxon>Pleurodeles</taxon>
    </lineage>
</organism>
<dbReference type="EMBL" id="JANPWB010000013">
    <property type="protein sequence ID" value="KAJ1110453.1"/>
    <property type="molecule type" value="Genomic_DNA"/>
</dbReference>
<protein>
    <submittedName>
        <fullName evidence="1">Uncharacterized protein</fullName>
    </submittedName>
</protein>
<reference evidence="1" key="1">
    <citation type="journal article" date="2022" name="bioRxiv">
        <title>Sequencing and chromosome-scale assembly of the giantPleurodeles waltlgenome.</title>
        <authorList>
            <person name="Brown T."/>
            <person name="Elewa A."/>
            <person name="Iarovenko S."/>
            <person name="Subramanian E."/>
            <person name="Araus A.J."/>
            <person name="Petzold A."/>
            <person name="Susuki M."/>
            <person name="Suzuki K.-i.T."/>
            <person name="Hayashi T."/>
            <person name="Toyoda A."/>
            <person name="Oliveira C."/>
            <person name="Osipova E."/>
            <person name="Leigh N.D."/>
            <person name="Simon A."/>
            <person name="Yun M.H."/>
        </authorList>
    </citation>
    <scope>NUCLEOTIDE SEQUENCE</scope>
    <source>
        <strain evidence="1">20211129_DDA</strain>
        <tissue evidence="1">Liver</tissue>
    </source>
</reference>
<evidence type="ECO:0000313" key="2">
    <source>
        <dbReference type="Proteomes" id="UP001066276"/>
    </source>
</evidence>